<dbReference type="EMBL" id="JACHMB010000001">
    <property type="protein sequence ID" value="MBB5784854.1"/>
    <property type="molecule type" value="Genomic_DNA"/>
</dbReference>
<reference evidence="2 3" key="1">
    <citation type="submission" date="2020-08" db="EMBL/GenBank/DDBJ databases">
        <title>Sequencing the genomes of 1000 actinobacteria strains.</title>
        <authorList>
            <person name="Klenk H.-P."/>
        </authorList>
    </citation>
    <scope>NUCLEOTIDE SEQUENCE [LARGE SCALE GENOMIC DNA]</scope>
    <source>
        <strain evidence="2 3">DSM 45507</strain>
    </source>
</reference>
<comment type="caution">
    <text evidence="2">The sequence shown here is derived from an EMBL/GenBank/DDBJ whole genome shotgun (WGS) entry which is preliminary data.</text>
</comment>
<dbReference type="AlphaFoldDB" id="A0A7W9GJC1"/>
<proteinExistence type="predicted"/>
<feature type="signal peptide" evidence="1">
    <location>
        <begin position="1"/>
        <end position="23"/>
    </location>
</feature>
<dbReference type="RefSeq" id="WP_185077721.1">
    <property type="nucleotide sequence ID" value="NZ_JACHMB010000001.1"/>
</dbReference>
<sequence length="139" mass="14703">MTTLPRLAAFALLAGLVAGCSSGSGGGYVAAAGKQGHAAPLTVEQLSAKVGCTPKMQVNAAEIRTGYCKTPDGEFFVTTFKTQAGKDAWMDAAPEYNPHLVGNLWTVLSSRKVLDLLKERLGGDLHLTDHRTKQMKTIG</sequence>
<evidence type="ECO:0000313" key="2">
    <source>
        <dbReference type="EMBL" id="MBB5784854.1"/>
    </source>
</evidence>
<evidence type="ECO:0000256" key="1">
    <source>
        <dbReference type="SAM" id="SignalP"/>
    </source>
</evidence>
<keyword evidence="1" id="KW-0732">Signal</keyword>
<name>A0A7W9GJC1_9ACTN</name>
<dbReference type="Proteomes" id="UP000579153">
    <property type="component" value="Unassembled WGS sequence"/>
</dbReference>
<feature type="chain" id="PRO_5039203649" description="Lipoprotein" evidence="1">
    <location>
        <begin position="24"/>
        <end position="139"/>
    </location>
</feature>
<organism evidence="2 3">
    <name type="scientific">Nonomuraea jabiensis</name>
    <dbReference type="NCBI Taxonomy" id="882448"/>
    <lineage>
        <taxon>Bacteria</taxon>
        <taxon>Bacillati</taxon>
        <taxon>Actinomycetota</taxon>
        <taxon>Actinomycetes</taxon>
        <taxon>Streptosporangiales</taxon>
        <taxon>Streptosporangiaceae</taxon>
        <taxon>Nonomuraea</taxon>
    </lineage>
</organism>
<accession>A0A7W9GJC1</accession>
<evidence type="ECO:0008006" key="4">
    <source>
        <dbReference type="Google" id="ProtNLM"/>
    </source>
</evidence>
<keyword evidence="3" id="KW-1185">Reference proteome</keyword>
<evidence type="ECO:0000313" key="3">
    <source>
        <dbReference type="Proteomes" id="UP000579153"/>
    </source>
</evidence>
<protein>
    <recommendedName>
        <fullName evidence="4">Lipoprotein</fullName>
    </recommendedName>
</protein>
<dbReference type="PROSITE" id="PS51257">
    <property type="entry name" value="PROKAR_LIPOPROTEIN"/>
    <property type="match status" value="1"/>
</dbReference>
<gene>
    <name evidence="2" type="ORF">HD596_011610</name>
</gene>